<proteinExistence type="predicted"/>
<dbReference type="EMBL" id="JABUFE010000004">
    <property type="protein sequence ID" value="NSX55059.1"/>
    <property type="molecule type" value="Genomic_DNA"/>
</dbReference>
<name>A0ABX2IX66_9RHOB</name>
<feature type="chain" id="PRO_5045461416" description="Lipoprotein" evidence="1">
    <location>
        <begin position="19"/>
        <end position="139"/>
    </location>
</feature>
<evidence type="ECO:0000313" key="3">
    <source>
        <dbReference type="Proteomes" id="UP000777935"/>
    </source>
</evidence>
<sequence>MRLIILISGLLMALTACTPQVDRNAGPGIDFVSPGRAAALYKQVCVSNATNFENVPAVLAQMPFRQEPESGIYYHQDLNLSFRLGKSKNSDFCGMVWASVDPENANLAAIRSVAPHAQVEQTPIVGFFRAVIPERKTAR</sequence>
<dbReference type="Proteomes" id="UP000777935">
    <property type="component" value="Unassembled WGS sequence"/>
</dbReference>
<evidence type="ECO:0000256" key="1">
    <source>
        <dbReference type="SAM" id="SignalP"/>
    </source>
</evidence>
<protein>
    <recommendedName>
        <fullName evidence="4">Lipoprotein</fullName>
    </recommendedName>
</protein>
<reference evidence="2 3" key="1">
    <citation type="submission" date="2020-06" db="EMBL/GenBank/DDBJ databases">
        <title>Sulfitobacter algicola sp. nov., isolated from green algae.</title>
        <authorList>
            <person name="Wang C."/>
        </authorList>
    </citation>
    <scope>NUCLEOTIDE SEQUENCE [LARGE SCALE GENOMIC DNA]</scope>
    <source>
        <strain evidence="2 3">1151</strain>
    </source>
</reference>
<accession>A0ABX2IX66</accession>
<comment type="caution">
    <text evidence="2">The sequence shown here is derived from an EMBL/GenBank/DDBJ whole genome shotgun (WGS) entry which is preliminary data.</text>
</comment>
<dbReference type="RefSeq" id="WP_174137692.1">
    <property type="nucleotide sequence ID" value="NZ_JABUFE010000004.1"/>
</dbReference>
<evidence type="ECO:0000313" key="2">
    <source>
        <dbReference type="EMBL" id="NSX55059.1"/>
    </source>
</evidence>
<dbReference type="PROSITE" id="PS51257">
    <property type="entry name" value="PROKAR_LIPOPROTEIN"/>
    <property type="match status" value="1"/>
</dbReference>
<evidence type="ECO:0008006" key="4">
    <source>
        <dbReference type="Google" id="ProtNLM"/>
    </source>
</evidence>
<keyword evidence="3" id="KW-1185">Reference proteome</keyword>
<keyword evidence="1" id="KW-0732">Signal</keyword>
<organism evidence="2 3">
    <name type="scientific">Parasulfitobacter algicola</name>
    <dbReference type="NCBI Taxonomy" id="2614809"/>
    <lineage>
        <taxon>Bacteria</taxon>
        <taxon>Pseudomonadati</taxon>
        <taxon>Pseudomonadota</taxon>
        <taxon>Alphaproteobacteria</taxon>
        <taxon>Rhodobacterales</taxon>
        <taxon>Roseobacteraceae</taxon>
        <taxon>Parasulfitobacter</taxon>
    </lineage>
</organism>
<feature type="signal peptide" evidence="1">
    <location>
        <begin position="1"/>
        <end position="18"/>
    </location>
</feature>
<gene>
    <name evidence="2" type="ORF">HRQ87_09625</name>
</gene>